<keyword evidence="1" id="KW-0812">Transmembrane</keyword>
<organism evidence="2 3">
    <name type="scientific">Lactobacillus kalixensis DSM 16043</name>
    <dbReference type="NCBI Taxonomy" id="1423763"/>
    <lineage>
        <taxon>Bacteria</taxon>
        <taxon>Bacillati</taxon>
        <taxon>Bacillota</taxon>
        <taxon>Bacilli</taxon>
        <taxon>Lactobacillales</taxon>
        <taxon>Lactobacillaceae</taxon>
        <taxon>Lactobacillus</taxon>
    </lineage>
</organism>
<accession>A0A0R1UE55</accession>
<dbReference type="EMBL" id="AZFM01000058">
    <property type="protein sequence ID" value="KRL87915.1"/>
    <property type="molecule type" value="Genomic_DNA"/>
</dbReference>
<reference evidence="2 3" key="1">
    <citation type="journal article" date="2015" name="Genome Announc.">
        <title>Expanding the biotechnology potential of lactobacilli through comparative genomics of 213 strains and associated genera.</title>
        <authorList>
            <person name="Sun Z."/>
            <person name="Harris H.M."/>
            <person name="McCann A."/>
            <person name="Guo C."/>
            <person name="Argimon S."/>
            <person name="Zhang W."/>
            <person name="Yang X."/>
            <person name="Jeffery I.B."/>
            <person name="Cooney J.C."/>
            <person name="Kagawa T.F."/>
            <person name="Liu W."/>
            <person name="Song Y."/>
            <person name="Salvetti E."/>
            <person name="Wrobel A."/>
            <person name="Rasinkangas P."/>
            <person name="Parkhill J."/>
            <person name="Rea M.C."/>
            <person name="O'Sullivan O."/>
            <person name="Ritari J."/>
            <person name="Douillard F.P."/>
            <person name="Paul Ross R."/>
            <person name="Yang R."/>
            <person name="Briner A.E."/>
            <person name="Felis G.E."/>
            <person name="de Vos W.M."/>
            <person name="Barrangou R."/>
            <person name="Klaenhammer T.R."/>
            <person name="Caufield P.W."/>
            <person name="Cui Y."/>
            <person name="Zhang H."/>
            <person name="O'Toole P.W."/>
        </authorList>
    </citation>
    <scope>NUCLEOTIDE SEQUENCE [LARGE SCALE GENOMIC DNA]</scope>
    <source>
        <strain evidence="2 3">DSM 16043</strain>
    </source>
</reference>
<evidence type="ECO:0000313" key="2">
    <source>
        <dbReference type="EMBL" id="KRL87915.1"/>
    </source>
</evidence>
<sequence>MSEPLITSVCLVNASSTTLVAASLASSKLVGATFSIAALPSCPACAAPSLVVAALILPLASFAASVTCLIKSCFSLSLRLSEPLITSVCLVNASSTTLVAAFLASSKLVGTTFSIAALPSCPACAAPSLVVAELILSLASFAASVTCLIKSCFSLSLRLSEPLITSVCLVSASSTTLVAAFLASSKLGTLTLLILVVPSSCAFLIASAVVALSIASLAALAASVASLINLSFSS</sequence>
<proteinExistence type="predicted"/>
<keyword evidence="1" id="KW-1133">Transmembrane helix</keyword>
<evidence type="ECO:0000313" key="3">
    <source>
        <dbReference type="Proteomes" id="UP000051036"/>
    </source>
</evidence>
<feature type="transmembrane region" description="Helical" evidence="1">
    <location>
        <begin position="203"/>
        <end position="228"/>
    </location>
</feature>
<feature type="transmembrane region" description="Helical" evidence="1">
    <location>
        <begin position="161"/>
        <end position="183"/>
    </location>
</feature>
<name>A0A0R1UE55_9LACO</name>
<protein>
    <submittedName>
        <fullName evidence="2">Uncharacterized protein</fullName>
    </submittedName>
</protein>
<evidence type="ECO:0000256" key="1">
    <source>
        <dbReference type="SAM" id="Phobius"/>
    </source>
</evidence>
<keyword evidence="1" id="KW-0472">Membrane</keyword>
<dbReference type="AlphaFoldDB" id="A0A0R1UE55"/>
<feature type="transmembrane region" description="Helical" evidence="1">
    <location>
        <begin position="84"/>
        <end position="105"/>
    </location>
</feature>
<comment type="caution">
    <text evidence="2">The sequence shown here is derived from an EMBL/GenBank/DDBJ whole genome shotgun (WGS) entry which is preliminary data.</text>
</comment>
<gene>
    <name evidence="2" type="ORF">FC46_GL001643</name>
</gene>
<dbReference type="Proteomes" id="UP000051036">
    <property type="component" value="Unassembled WGS sequence"/>
</dbReference>
<keyword evidence="3" id="KW-1185">Reference proteome</keyword>